<reference evidence="4" key="1">
    <citation type="submission" date="2019-01" db="EMBL/GenBank/DDBJ databases">
        <title>Genomic analysis of Salicibibacter sp. NKC3-5.</title>
        <authorList>
            <person name="Oh Y.J."/>
        </authorList>
    </citation>
    <scope>NUCLEOTIDE SEQUENCE [LARGE SCALE GENOMIC DNA]</scope>
    <source>
        <strain evidence="4">NKC3-5</strain>
    </source>
</reference>
<gene>
    <name evidence="3" type="ORF">EPH95_06865</name>
</gene>
<dbReference type="GO" id="GO:0008233">
    <property type="term" value="F:peptidase activity"/>
    <property type="evidence" value="ECO:0007669"/>
    <property type="project" value="InterPro"/>
</dbReference>
<dbReference type="PANTHER" id="PTHR34385">
    <property type="entry name" value="D-ALANYL-D-ALANINE CARBOXYPEPTIDASE"/>
    <property type="match status" value="1"/>
</dbReference>
<dbReference type="InterPro" id="IPR009045">
    <property type="entry name" value="Zn_M74/Hedgehog-like"/>
</dbReference>
<proteinExistence type="predicted"/>
<dbReference type="InterPro" id="IPR052179">
    <property type="entry name" value="DD-CPase-like"/>
</dbReference>
<evidence type="ECO:0000313" key="3">
    <source>
        <dbReference type="EMBL" id="QDI90935.1"/>
    </source>
</evidence>
<evidence type="ECO:0000313" key="4">
    <source>
        <dbReference type="Proteomes" id="UP000319756"/>
    </source>
</evidence>
<protein>
    <submittedName>
        <fullName evidence="3">M15 family peptidase</fullName>
    </submittedName>
</protein>
<dbReference type="EMBL" id="CP035485">
    <property type="protein sequence ID" value="QDI90935.1"/>
    <property type="molecule type" value="Genomic_DNA"/>
</dbReference>
<dbReference type="KEGG" id="sale:EPH95_06865"/>
<dbReference type="Gene3D" id="3.30.1380.10">
    <property type="match status" value="1"/>
</dbReference>
<dbReference type="RefSeq" id="WP_142088515.1">
    <property type="nucleotide sequence ID" value="NZ_CP035485.1"/>
</dbReference>
<dbReference type="InterPro" id="IPR003709">
    <property type="entry name" value="VanY-like_core_dom"/>
</dbReference>
<dbReference type="OrthoDB" id="9799970at2"/>
<dbReference type="SUPFAM" id="SSF55166">
    <property type="entry name" value="Hedgehog/DD-peptidase"/>
    <property type="match status" value="1"/>
</dbReference>
<accession>A0A514LHC2</accession>
<evidence type="ECO:0000259" key="2">
    <source>
        <dbReference type="Pfam" id="PF02557"/>
    </source>
</evidence>
<evidence type="ECO:0000256" key="1">
    <source>
        <dbReference type="SAM" id="SignalP"/>
    </source>
</evidence>
<dbReference type="AlphaFoldDB" id="A0A514LHC2"/>
<keyword evidence="1" id="KW-0732">Signal</keyword>
<feature type="signal peptide" evidence="1">
    <location>
        <begin position="1"/>
        <end position="21"/>
    </location>
</feature>
<dbReference type="GO" id="GO:0006508">
    <property type="term" value="P:proteolysis"/>
    <property type="evidence" value="ECO:0007669"/>
    <property type="project" value="InterPro"/>
</dbReference>
<keyword evidence="4" id="KW-1185">Reference proteome</keyword>
<dbReference type="PANTHER" id="PTHR34385:SF1">
    <property type="entry name" value="PEPTIDOGLYCAN L-ALANYL-D-GLUTAMATE ENDOPEPTIDASE CWLK"/>
    <property type="match status" value="1"/>
</dbReference>
<dbReference type="Proteomes" id="UP000319756">
    <property type="component" value="Chromosome"/>
</dbReference>
<dbReference type="Pfam" id="PF02557">
    <property type="entry name" value="VanY"/>
    <property type="match status" value="1"/>
</dbReference>
<dbReference type="CDD" id="cd14845">
    <property type="entry name" value="L-Ala-D-Glu_peptidase_like"/>
    <property type="match status" value="1"/>
</dbReference>
<organism evidence="3 4">
    <name type="scientific">Salicibibacter halophilus</name>
    <dbReference type="NCBI Taxonomy" id="2502791"/>
    <lineage>
        <taxon>Bacteria</taxon>
        <taxon>Bacillati</taxon>
        <taxon>Bacillota</taxon>
        <taxon>Bacilli</taxon>
        <taxon>Bacillales</taxon>
        <taxon>Bacillaceae</taxon>
        <taxon>Salicibibacter</taxon>
    </lineage>
</organism>
<feature type="chain" id="PRO_5039081257" evidence="1">
    <location>
        <begin position="22"/>
        <end position="181"/>
    </location>
</feature>
<feature type="domain" description="D-alanyl-D-alanine carboxypeptidase-like core" evidence="2">
    <location>
        <begin position="40"/>
        <end position="148"/>
    </location>
</feature>
<sequence length="181" mass="20585">MKSFFFFTCLLAIFSAFFLFNIDQNREQQAMAEDVVSTDEELHPHVKEQKDTLIERADDIGIDVVITEGYRSHDRQDDLYAQGRTESGDIVTNAEAGESYHNYGLAIDFAIENSDGEIIWDIEYDGTESGESDWLEVAAIGEDLGFEWGGHWNDYPHLQMDFGLSIEELQEAKQQLDNESG</sequence>
<name>A0A514LHC2_9BACI</name>